<feature type="region of interest" description="Disordered" evidence="1">
    <location>
        <begin position="52"/>
        <end position="74"/>
    </location>
</feature>
<comment type="caution">
    <text evidence="2">The sequence shown here is derived from an EMBL/GenBank/DDBJ whole genome shotgun (WGS) entry which is preliminary data.</text>
</comment>
<dbReference type="EMBL" id="BLAL01000242">
    <property type="protein sequence ID" value="GES95356.1"/>
    <property type="molecule type" value="Genomic_DNA"/>
</dbReference>
<dbReference type="Proteomes" id="UP000247702">
    <property type="component" value="Unassembled WGS sequence"/>
</dbReference>
<reference evidence="2 4" key="1">
    <citation type="submission" date="2017-11" db="EMBL/GenBank/DDBJ databases">
        <title>The genome of Rhizophagus clarus HR1 reveals common genetic basis of auxotrophy among arbuscular mycorrhizal fungi.</title>
        <authorList>
            <person name="Kobayashi Y."/>
        </authorList>
    </citation>
    <scope>NUCLEOTIDE SEQUENCE [LARGE SCALE GENOMIC DNA]</scope>
    <source>
        <strain evidence="2 4">HR1</strain>
    </source>
</reference>
<feature type="region of interest" description="Disordered" evidence="1">
    <location>
        <begin position="1"/>
        <end position="30"/>
    </location>
</feature>
<proteinExistence type="predicted"/>
<evidence type="ECO:0000256" key="1">
    <source>
        <dbReference type="SAM" id="MobiDB-lite"/>
    </source>
</evidence>
<organism evidence="2 4">
    <name type="scientific">Rhizophagus clarus</name>
    <dbReference type="NCBI Taxonomy" id="94130"/>
    <lineage>
        <taxon>Eukaryota</taxon>
        <taxon>Fungi</taxon>
        <taxon>Fungi incertae sedis</taxon>
        <taxon>Mucoromycota</taxon>
        <taxon>Glomeromycotina</taxon>
        <taxon>Glomeromycetes</taxon>
        <taxon>Glomerales</taxon>
        <taxon>Glomeraceae</taxon>
        <taxon>Rhizophagus</taxon>
    </lineage>
</organism>
<protein>
    <submittedName>
        <fullName evidence="2">Uncharacterized protein</fullName>
    </submittedName>
</protein>
<dbReference type="Proteomes" id="UP000615446">
    <property type="component" value="Unassembled WGS sequence"/>
</dbReference>
<evidence type="ECO:0000313" key="3">
    <source>
        <dbReference type="EMBL" id="GES95356.1"/>
    </source>
</evidence>
<dbReference type="EMBL" id="BEXD01001357">
    <property type="protein sequence ID" value="GBB93704.1"/>
    <property type="molecule type" value="Genomic_DNA"/>
</dbReference>
<name>A0A2Z6R7J9_9GLOM</name>
<accession>A0A2Z6R7J9</accession>
<evidence type="ECO:0000313" key="4">
    <source>
        <dbReference type="Proteomes" id="UP000247702"/>
    </source>
</evidence>
<keyword evidence="4" id="KW-1185">Reference proteome</keyword>
<reference evidence="3" key="2">
    <citation type="submission" date="2019-10" db="EMBL/GenBank/DDBJ databases">
        <title>Conservation and host-specific expression of non-tandemly repeated heterogenous ribosome RNA gene in arbuscular mycorrhizal fungi.</title>
        <authorList>
            <person name="Maeda T."/>
            <person name="Kobayashi Y."/>
            <person name="Nakagawa T."/>
            <person name="Ezawa T."/>
            <person name="Yamaguchi K."/>
            <person name="Bino T."/>
            <person name="Nishimoto Y."/>
            <person name="Shigenobu S."/>
            <person name="Kawaguchi M."/>
        </authorList>
    </citation>
    <scope>NUCLEOTIDE SEQUENCE</scope>
    <source>
        <strain evidence="3">HR1</strain>
    </source>
</reference>
<sequence>MSSKMSTKNLKTTRSMTKTKNEVPPGSGLSTEQSILRTKTVLPIDNEKTLSVNQTPGSKEYNLQLPPEPTLTSISQDTNSINVLIHNPHMIVDHQDAAPIIQQHNNRTTTPEPQNQQTIPTMKTTQTLQIDHISLDDSNKNPLNIFYSFIIKEEFGIKASF</sequence>
<dbReference type="AlphaFoldDB" id="A0A2Z6R7J9"/>
<gene>
    <name evidence="3" type="ORF">RCL2_002203100</name>
    <name evidence="2" type="ORF">RclHR1_22190003</name>
</gene>
<feature type="compositionally biased region" description="Polar residues" evidence="1">
    <location>
        <begin position="1"/>
        <end position="18"/>
    </location>
</feature>
<evidence type="ECO:0000313" key="2">
    <source>
        <dbReference type="EMBL" id="GBB93704.1"/>
    </source>
</evidence>